<accession>C4R8C4</accession>
<dbReference type="HOGENOM" id="CLU_2146784_0_0_1"/>
<dbReference type="AlphaFoldDB" id="C4R8C4"/>
<proteinExistence type="predicted"/>
<gene>
    <name evidence="1" type="ordered locus">PAS_chr4_0589</name>
</gene>
<dbReference type="GeneID" id="8200854"/>
<reference evidence="1 2" key="1">
    <citation type="journal article" date="2009" name="Nat. Biotechnol.">
        <title>Genome sequence of the recombinant protein production host Pichia pastoris.</title>
        <authorList>
            <person name="De Schutter K."/>
            <person name="Lin Y.C."/>
            <person name="Tiels P."/>
            <person name="Van Hecke A."/>
            <person name="Glinka S."/>
            <person name="Weber-Lehmann J."/>
            <person name="Rouze P."/>
            <person name="Van de Peer Y."/>
            <person name="Callewaert N."/>
        </authorList>
    </citation>
    <scope>NUCLEOTIDE SEQUENCE [LARGE SCALE GENOMIC DNA]</scope>
    <source>
        <strain evidence="2">GS115 / ATCC 20864</strain>
    </source>
</reference>
<keyword evidence="2" id="KW-1185">Reference proteome</keyword>
<evidence type="ECO:0000313" key="2">
    <source>
        <dbReference type="Proteomes" id="UP000000314"/>
    </source>
</evidence>
<dbReference type="InParanoid" id="C4R8C4"/>
<protein>
    <submittedName>
        <fullName evidence="1">Uncharacterized protein</fullName>
    </submittedName>
</protein>
<dbReference type="EMBL" id="FN392322">
    <property type="protein sequence ID" value="CAY71849.1"/>
    <property type="molecule type" value="Genomic_DNA"/>
</dbReference>
<sequence length="112" mass="12607">MVSLVRYVKPQQFAFACSAVRSISYTRPLAFDKDYNSGAQAASGVNSVHQDQHSYRSFAQYRLSVERQDPLILASKRKAKVIQPNMDGLSEKFRLMAKQVAYNTPNVDIGSF</sequence>
<organism evidence="1 2">
    <name type="scientific">Komagataella phaffii (strain GS115 / ATCC 20864)</name>
    <name type="common">Yeast</name>
    <name type="synonym">Pichia pastoris</name>
    <dbReference type="NCBI Taxonomy" id="644223"/>
    <lineage>
        <taxon>Eukaryota</taxon>
        <taxon>Fungi</taxon>
        <taxon>Dikarya</taxon>
        <taxon>Ascomycota</taxon>
        <taxon>Saccharomycotina</taxon>
        <taxon>Pichiomycetes</taxon>
        <taxon>Pichiales</taxon>
        <taxon>Pichiaceae</taxon>
        <taxon>Komagataella</taxon>
    </lineage>
</organism>
<name>C4R8C4_KOMPG</name>
<dbReference type="Proteomes" id="UP000000314">
    <property type="component" value="Chromosome 4"/>
</dbReference>
<dbReference type="KEGG" id="ppa:PAS_chr4_0589"/>
<dbReference type="RefSeq" id="XP_002494028.1">
    <property type="nucleotide sequence ID" value="XM_002493983.1"/>
</dbReference>
<dbReference type="OrthoDB" id="10275921at2759"/>
<evidence type="ECO:0000313" key="1">
    <source>
        <dbReference type="EMBL" id="CAY71849.1"/>
    </source>
</evidence>